<feature type="region of interest" description="Disordered" evidence="4">
    <location>
        <begin position="1"/>
        <end position="156"/>
    </location>
</feature>
<feature type="non-terminal residue" evidence="5">
    <location>
        <position position="1"/>
    </location>
</feature>
<feature type="repeat" description="WD" evidence="3">
    <location>
        <begin position="196"/>
        <end position="228"/>
    </location>
</feature>
<dbReference type="SMART" id="SM00320">
    <property type="entry name" value="WD40"/>
    <property type="match status" value="2"/>
</dbReference>
<dbReference type="AlphaFoldDB" id="A0A7L1H4R6"/>
<feature type="non-terminal residue" evidence="5">
    <location>
        <position position="346"/>
    </location>
</feature>
<dbReference type="InterPro" id="IPR015943">
    <property type="entry name" value="WD40/YVTN_repeat-like_dom_sf"/>
</dbReference>
<dbReference type="PROSITE" id="PS50294">
    <property type="entry name" value="WD_REPEATS_REGION"/>
    <property type="match status" value="1"/>
</dbReference>
<dbReference type="Gene3D" id="2.130.10.10">
    <property type="entry name" value="YVTN repeat-like/Quinoprotein amine dehydrogenase"/>
    <property type="match status" value="1"/>
</dbReference>
<gene>
    <name evidence="5" type="primary">Dcaf8</name>
    <name evidence="5" type="ORF">NYCSEM_R08797</name>
</gene>
<dbReference type="PANTHER" id="PTHR15574:SF21">
    <property type="entry name" value="DDB1- AND CUL4-ASSOCIATED FACTOR 8"/>
    <property type="match status" value="1"/>
</dbReference>
<feature type="compositionally biased region" description="Polar residues" evidence="4">
    <location>
        <begin position="15"/>
        <end position="24"/>
    </location>
</feature>
<evidence type="ECO:0000256" key="3">
    <source>
        <dbReference type="PROSITE-ProRule" id="PRU00221"/>
    </source>
</evidence>
<reference evidence="5 6" key="1">
    <citation type="submission" date="2019-09" db="EMBL/GenBank/DDBJ databases">
        <title>Bird 10,000 Genomes (B10K) Project - Family phase.</title>
        <authorList>
            <person name="Zhang G."/>
        </authorList>
    </citation>
    <scope>NUCLEOTIDE SEQUENCE [LARGE SCALE GENOMIC DNA]</scope>
    <source>
        <strain evidence="5">B10K-DU-002-14</strain>
        <tissue evidence="5">Muscle</tissue>
    </source>
</reference>
<protein>
    <submittedName>
        <fullName evidence="5">DCAF8 factor</fullName>
    </submittedName>
</protein>
<feature type="compositionally biased region" description="Basic residues" evidence="4">
    <location>
        <begin position="120"/>
        <end position="130"/>
    </location>
</feature>
<evidence type="ECO:0000256" key="4">
    <source>
        <dbReference type="SAM" id="MobiDB-lite"/>
    </source>
</evidence>
<feature type="region of interest" description="Disordered" evidence="4">
    <location>
        <begin position="249"/>
        <end position="273"/>
    </location>
</feature>
<proteinExistence type="predicted"/>
<feature type="compositionally biased region" description="Basic and acidic residues" evidence="4">
    <location>
        <begin position="61"/>
        <end position="100"/>
    </location>
</feature>
<feature type="compositionally biased region" description="Acidic residues" evidence="4">
    <location>
        <begin position="101"/>
        <end position="112"/>
    </location>
</feature>
<keyword evidence="6" id="KW-1185">Reference proteome</keyword>
<comment type="caution">
    <text evidence="5">The sequence shown here is derived from an EMBL/GenBank/DDBJ whole genome shotgun (WGS) entry which is preliminary data.</text>
</comment>
<dbReference type="EMBL" id="VXBJ01000537">
    <property type="protein sequence ID" value="NXN21238.1"/>
    <property type="molecule type" value="Genomic_DNA"/>
</dbReference>
<dbReference type="InterPro" id="IPR036322">
    <property type="entry name" value="WD40_repeat_dom_sf"/>
</dbReference>
<dbReference type="Proteomes" id="UP000586634">
    <property type="component" value="Unassembled WGS sequence"/>
</dbReference>
<dbReference type="PROSITE" id="PS50082">
    <property type="entry name" value="WD_REPEATS_2"/>
    <property type="match status" value="1"/>
</dbReference>
<dbReference type="InterPro" id="IPR001680">
    <property type="entry name" value="WD40_rpt"/>
</dbReference>
<dbReference type="InterPro" id="IPR045151">
    <property type="entry name" value="DCAF8"/>
</dbReference>
<dbReference type="GO" id="GO:0080008">
    <property type="term" value="C:Cul4-RING E3 ubiquitin ligase complex"/>
    <property type="evidence" value="ECO:0007669"/>
    <property type="project" value="TreeGrafter"/>
</dbReference>
<evidence type="ECO:0000313" key="6">
    <source>
        <dbReference type="Proteomes" id="UP000586634"/>
    </source>
</evidence>
<dbReference type="SUPFAM" id="SSF50978">
    <property type="entry name" value="WD40 repeat-like"/>
    <property type="match status" value="1"/>
</dbReference>
<organism evidence="5 6">
    <name type="scientific">Nycticryphes semicollaris</name>
    <dbReference type="NCBI Taxonomy" id="227226"/>
    <lineage>
        <taxon>Eukaryota</taxon>
        <taxon>Metazoa</taxon>
        <taxon>Chordata</taxon>
        <taxon>Craniata</taxon>
        <taxon>Vertebrata</taxon>
        <taxon>Euteleostomi</taxon>
        <taxon>Archelosauria</taxon>
        <taxon>Archosauria</taxon>
        <taxon>Dinosauria</taxon>
        <taxon>Saurischia</taxon>
        <taxon>Theropoda</taxon>
        <taxon>Coelurosauria</taxon>
        <taxon>Aves</taxon>
        <taxon>Neognathae</taxon>
        <taxon>Neoaves</taxon>
        <taxon>Charadriiformes</taxon>
        <taxon>Rostratulidae</taxon>
        <taxon>Nycticryphes</taxon>
    </lineage>
</organism>
<dbReference type="GO" id="GO:0005737">
    <property type="term" value="C:cytoplasm"/>
    <property type="evidence" value="ECO:0007669"/>
    <property type="project" value="TreeGrafter"/>
</dbReference>
<accession>A0A7L1H4R6</accession>
<keyword evidence="2" id="KW-0677">Repeat</keyword>
<sequence length="346" mass="38827">MSDKGSSMEGKTDIVNGSLSSSPEEMSAEEGRETSSGIEVEASDLSLSLTGDDVGPNRTSTESRDTDTESSGEEKDSDSMDDTGHYSINEENRALDRSHSEEEEEEEEEEEQQQQQQQQRSHRRAQRKRANHDQDSSDDEQALEDWVSSETTALPQPRWRAVHALRERELGSSARFVYEACGARVFVQRFRLQHGLEGHTGCVNTLHFNQRGTWLASGSDDLKVVVWDWVRRQPVLEFESGHKSNVFQVRRSSDGRSRSPRAHGGAGTCSGSTEFPLEDAGGGKLVVTKEKEKKVGLYTIYVNPANTYQFAVGGRDQFVRIYDQRKIDENENNGVLKKFCPHHLVS</sequence>
<name>A0A7L1H4R6_9CHAR</name>
<evidence type="ECO:0000313" key="5">
    <source>
        <dbReference type="EMBL" id="NXN21238.1"/>
    </source>
</evidence>
<dbReference type="OrthoDB" id="4869960at2759"/>
<evidence type="ECO:0000256" key="1">
    <source>
        <dbReference type="ARBA" id="ARBA00022574"/>
    </source>
</evidence>
<dbReference type="Pfam" id="PF00400">
    <property type="entry name" value="WD40"/>
    <property type="match status" value="1"/>
</dbReference>
<dbReference type="PANTHER" id="PTHR15574">
    <property type="entry name" value="WD REPEAT DOMAIN-CONTAINING FAMILY"/>
    <property type="match status" value="1"/>
</dbReference>
<keyword evidence="1 3" id="KW-0853">WD repeat</keyword>
<evidence type="ECO:0000256" key="2">
    <source>
        <dbReference type="ARBA" id="ARBA00022737"/>
    </source>
</evidence>